<evidence type="ECO:0000313" key="1">
    <source>
        <dbReference type="EMBL" id="CAH0547384.1"/>
    </source>
</evidence>
<dbReference type="Proteomes" id="UP001154078">
    <property type="component" value="Chromosome 1"/>
</dbReference>
<gene>
    <name evidence="1" type="ORF">MELIAE_LOCUS1385</name>
</gene>
<evidence type="ECO:0000313" key="2">
    <source>
        <dbReference type="Proteomes" id="UP001154078"/>
    </source>
</evidence>
<sequence>MLNHQFITVINFCRRDVINRIKRTSGCGSTVACRKLTNNSDSGTSISTANIPDGRCTSKGSGLPPPSRLAYFKHDTGHVNMAFLDLDG</sequence>
<reference evidence="1" key="1">
    <citation type="submission" date="2021-12" db="EMBL/GenBank/DDBJ databases">
        <authorList>
            <person name="King R."/>
        </authorList>
    </citation>
    <scope>NUCLEOTIDE SEQUENCE</scope>
</reference>
<name>A0A9P0AT36_BRAAE</name>
<dbReference type="AlphaFoldDB" id="A0A9P0AT36"/>
<proteinExistence type="predicted"/>
<keyword evidence="2" id="KW-1185">Reference proteome</keyword>
<dbReference type="EMBL" id="OV121132">
    <property type="protein sequence ID" value="CAH0547384.1"/>
    <property type="molecule type" value="Genomic_DNA"/>
</dbReference>
<accession>A0A9P0AT36</accession>
<protein>
    <submittedName>
        <fullName evidence="1">Uncharacterized protein</fullName>
    </submittedName>
</protein>
<organism evidence="1 2">
    <name type="scientific">Brassicogethes aeneus</name>
    <name type="common">Rape pollen beetle</name>
    <name type="synonym">Meligethes aeneus</name>
    <dbReference type="NCBI Taxonomy" id="1431903"/>
    <lineage>
        <taxon>Eukaryota</taxon>
        <taxon>Metazoa</taxon>
        <taxon>Ecdysozoa</taxon>
        <taxon>Arthropoda</taxon>
        <taxon>Hexapoda</taxon>
        <taxon>Insecta</taxon>
        <taxon>Pterygota</taxon>
        <taxon>Neoptera</taxon>
        <taxon>Endopterygota</taxon>
        <taxon>Coleoptera</taxon>
        <taxon>Polyphaga</taxon>
        <taxon>Cucujiformia</taxon>
        <taxon>Nitidulidae</taxon>
        <taxon>Meligethinae</taxon>
        <taxon>Brassicogethes</taxon>
    </lineage>
</organism>
<dbReference type="OrthoDB" id="10585249at2759"/>